<comment type="caution">
    <text evidence="2">The sequence shown here is derived from an EMBL/GenBank/DDBJ whole genome shotgun (WGS) entry which is preliminary data.</text>
</comment>
<evidence type="ECO:0000256" key="1">
    <source>
        <dbReference type="SAM" id="Phobius"/>
    </source>
</evidence>
<organism evidence="2 3">
    <name type="scientific">Candidatus Mycoplasma haematohominis</name>
    <dbReference type="NCBI Taxonomy" id="1494318"/>
    <lineage>
        <taxon>Bacteria</taxon>
        <taxon>Bacillati</taxon>
        <taxon>Mycoplasmatota</taxon>
        <taxon>Mollicutes</taxon>
        <taxon>Mycoplasmataceae</taxon>
        <taxon>Mycoplasma</taxon>
    </lineage>
</organism>
<keyword evidence="1" id="KW-0812">Transmembrane</keyword>
<evidence type="ECO:0000313" key="3">
    <source>
        <dbReference type="Proteomes" id="UP000324831"/>
    </source>
</evidence>
<name>A0A478FQ83_9MOLU</name>
<protein>
    <submittedName>
        <fullName evidence="2">Uncharacterized protein</fullName>
    </submittedName>
</protein>
<sequence>MFAFSVWSVVSCGLSGSGDCASFSLGGSTISGSFVFSSAEPPSSPVDCFWVSCFSVLSSDCPPVEGGVSAVPFPPTGVPSLLFCPPLPPISTSFPAAAPLPPFPLLLGIGSGSFTIGLMLKLIVMSCYFLRSLICSC</sequence>
<gene>
    <name evidence="2" type="ORF">MHSWG343_06880</name>
</gene>
<accession>A0A478FQ83</accession>
<dbReference type="AlphaFoldDB" id="A0A478FQ83"/>
<reference evidence="2 3" key="1">
    <citation type="submission" date="2019-01" db="EMBL/GenBank/DDBJ databases">
        <title>Draft genome sequences of Candidatus Mycoplasma haemohominis SWG34-3 identified from a patient with pyrexia, anemia and liver dysfunction.</title>
        <authorList>
            <person name="Sekizuka T."/>
            <person name="Hattori N."/>
            <person name="Katano H."/>
            <person name="Takuma T."/>
            <person name="Ito T."/>
            <person name="Arai N."/>
            <person name="Yanai R."/>
            <person name="Ishii S."/>
            <person name="Miura Y."/>
            <person name="Tokunaga T."/>
            <person name="Watanabe H."/>
            <person name="Nomura N."/>
            <person name="Eguchi J."/>
            <person name="Arai T."/>
            <person name="Hasegawa H."/>
            <person name="Nakamaki T."/>
            <person name="Wakita T."/>
            <person name="Niki Y."/>
            <person name="Kuroda M."/>
        </authorList>
    </citation>
    <scope>NUCLEOTIDE SEQUENCE [LARGE SCALE GENOMIC DNA]</scope>
    <source>
        <strain evidence="2">SWG34-3</strain>
    </source>
</reference>
<keyword evidence="1" id="KW-1133">Transmembrane helix</keyword>
<dbReference type="EMBL" id="BIMN01000003">
    <property type="protein sequence ID" value="GCE63688.1"/>
    <property type="molecule type" value="Genomic_DNA"/>
</dbReference>
<feature type="transmembrane region" description="Helical" evidence="1">
    <location>
        <begin position="103"/>
        <end position="124"/>
    </location>
</feature>
<keyword evidence="1" id="KW-0472">Membrane</keyword>
<proteinExistence type="predicted"/>
<dbReference type="Proteomes" id="UP000324831">
    <property type="component" value="Unassembled WGS sequence"/>
</dbReference>
<evidence type="ECO:0000313" key="2">
    <source>
        <dbReference type="EMBL" id="GCE63688.1"/>
    </source>
</evidence>